<dbReference type="PROSITE" id="PS51473">
    <property type="entry name" value="GNK2"/>
    <property type="match status" value="2"/>
</dbReference>
<dbReference type="Gene3D" id="3.30.430.20">
    <property type="entry name" value="Gnk2 domain, C-X8-C-X2-C motif"/>
    <property type="match status" value="2"/>
</dbReference>
<organism evidence="4 5">
    <name type="scientific">Urochloa decumbens</name>
    <dbReference type="NCBI Taxonomy" id="240449"/>
    <lineage>
        <taxon>Eukaryota</taxon>
        <taxon>Viridiplantae</taxon>
        <taxon>Streptophyta</taxon>
        <taxon>Embryophyta</taxon>
        <taxon>Tracheophyta</taxon>
        <taxon>Spermatophyta</taxon>
        <taxon>Magnoliopsida</taxon>
        <taxon>Liliopsida</taxon>
        <taxon>Poales</taxon>
        <taxon>Poaceae</taxon>
        <taxon>PACMAD clade</taxon>
        <taxon>Panicoideae</taxon>
        <taxon>Panicodae</taxon>
        <taxon>Paniceae</taxon>
        <taxon>Melinidinae</taxon>
        <taxon>Urochloa</taxon>
    </lineage>
</organism>
<dbReference type="Pfam" id="PF01657">
    <property type="entry name" value="Stress-antifung"/>
    <property type="match status" value="2"/>
</dbReference>
<reference evidence="4 5" key="2">
    <citation type="submission" date="2024-10" db="EMBL/GenBank/DDBJ databases">
        <authorList>
            <person name="Ryan C."/>
        </authorList>
    </citation>
    <scope>NUCLEOTIDE SEQUENCE [LARGE SCALE GENOMIC DNA]</scope>
</reference>
<dbReference type="Proteomes" id="UP001497457">
    <property type="component" value="Chromosome 14rd"/>
</dbReference>
<dbReference type="CDD" id="cd23509">
    <property type="entry name" value="Gnk2-like"/>
    <property type="match status" value="2"/>
</dbReference>
<dbReference type="PANTHER" id="PTHR32099">
    <property type="entry name" value="CYSTEINE-RICH REPEAT SECRETORY PROTEIN"/>
    <property type="match status" value="1"/>
</dbReference>
<proteinExistence type="predicted"/>
<reference evidence="5" key="1">
    <citation type="submission" date="2024-06" db="EMBL/GenBank/DDBJ databases">
        <authorList>
            <person name="Ryan C."/>
        </authorList>
    </citation>
    <scope>NUCLEOTIDE SEQUENCE [LARGE SCALE GENOMIC DNA]</scope>
</reference>
<name>A0ABC8XH71_9POAL</name>
<dbReference type="InterPro" id="IPR002902">
    <property type="entry name" value="GNK2"/>
</dbReference>
<keyword evidence="5" id="KW-1185">Reference proteome</keyword>
<dbReference type="AlphaFoldDB" id="A0ABC8XH71"/>
<dbReference type="InterPro" id="IPR038408">
    <property type="entry name" value="GNK2_sf"/>
</dbReference>
<evidence type="ECO:0000256" key="1">
    <source>
        <dbReference type="ARBA" id="ARBA00022729"/>
    </source>
</evidence>
<evidence type="ECO:0000313" key="4">
    <source>
        <dbReference type="EMBL" id="CAL4925963.1"/>
    </source>
</evidence>
<keyword evidence="1" id="KW-0732">Signal</keyword>
<dbReference type="EMBL" id="OZ075124">
    <property type="protein sequence ID" value="CAL4925963.1"/>
    <property type="molecule type" value="Genomic_DNA"/>
</dbReference>
<feature type="domain" description="Gnk2-homologous" evidence="3">
    <location>
        <begin position="55"/>
        <end position="160"/>
    </location>
</feature>
<accession>A0ABC8XH71</accession>
<protein>
    <recommendedName>
        <fullName evidence="3">Gnk2-homologous domain-containing protein</fullName>
    </recommendedName>
</protein>
<gene>
    <name evidence="4" type="ORF">URODEC1_LOCUS23623</name>
</gene>
<evidence type="ECO:0000256" key="2">
    <source>
        <dbReference type="ARBA" id="ARBA00022737"/>
    </source>
</evidence>
<keyword evidence="2" id="KW-0677">Repeat</keyword>
<sequence length="295" mass="29665">MLSDPRPSALAALQPSFSAATAAQRTAAMAPLQAATFLLALLAAASSSASTATGAPAAASCSGAATFAADGALAANLRRLMSILEAKAPASGFDIATVGAEDADASRVHGLALCRGDVARAACGECVRAAGSHARRACAGKADAVVWLDACTLRYAAGRGAPFFGEVDTAHRAFSPDAAVALRTTTTPSSSGPPDELDRDVAGLLKRLTRTAYLSPLLFAAGEAAETTSVAAAGGEQRRLRAMAQCTKDLSGGDCKMCLEVAIGQLVARGCSPEGGRVLGGSCSLRYELSPVFDS</sequence>
<evidence type="ECO:0000259" key="3">
    <source>
        <dbReference type="PROSITE" id="PS51473"/>
    </source>
</evidence>
<feature type="domain" description="Gnk2-homologous" evidence="3">
    <location>
        <begin position="179"/>
        <end position="292"/>
    </location>
</feature>
<dbReference type="PANTHER" id="PTHR32099:SF30">
    <property type="entry name" value="OS03G0564600 PROTEIN"/>
    <property type="match status" value="1"/>
</dbReference>
<evidence type="ECO:0000313" key="5">
    <source>
        <dbReference type="Proteomes" id="UP001497457"/>
    </source>
</evidence>